<keyword evidence="4" id="KW-1185">Reference proteome</keyword>
<reference evidence="4" key="1">
    <citation type="journal article" date="2019" name="Int. J. Syst. Evol. Microbiol.">
        <title>The Global Catalogue of Microorganisms (GCM) 10K type strain sequencing project: providing services to taxonomists for standard genome sequencing and annotation.</title>
        <authorList>
            <consortium name="The Broad Institute Genomics Platform"/>
            <consortium name="The Broad Institute Genome Sequencing Center for Infectious Disease"/>
            <person name="Wu L."/>
            <person name="Ma J."/>
        </authorList>
    </citation>
    <scope>NUCLEOTIDE SEQUENCE [LARGE SCALE GENOMIC DNA]</scope>
    <source>
        <strain evidence="4">2902at01</strain>
    </source>
</reference>
<dbReference type="Gene3D" id="3.90.25.10">
    <property type="entry name" value="UDP-galactose 4-epimerase, domain 1"/>
    <property type="match status" value="1"/>
</dbReference>
<dbReference type="SUPFAM" id="SSF51735">
    <property type="entry name" value="NAD(P)-binding Rossmann-fold domains"/>
    <property type="match status" value="1"/>
</dbReference>
<proteinExistence type="inferred from homology"/>
<evidence type="ECO:0000259" key="2">
    <source>
        <dbReference type="Pfam" id="PF01370"/>
    </source>
</evidence>
<dbReference type="InterPro" id="IPR036291">
    <property type="entry name" value="NAD(P)-bd_dom_sf"/>
</dbReference>
<comment type="caution">
    <text evidence="3">The sequence shown here is derived from an EMBL/GenBank/DDBJ whole genome shotgun (WGS) entry which is preliminary data.</text>
</comment>
<organism evidence="3 4">
    <name type="scientific">Micromonospora zhanjiangensis</name>
    <dbReference type="NCBI Taxonomy" id="1522057"/>
    <lineage>
        <taxon>Bacteria</taxon>
        <taxon>Bacillati</taxon>
        <taxon>Actinomycetota</taxon>
        <taxon>Actinomycetes</taxon>
        <taxon>Micromonosporales</taxon>
        <taxon>Micromonosporaceae</taxon>
        <taxon>Micromonospora</taxon>
    </lineage>
</organism>
<dbReference type="EMBL" id="JBHSBN010000003">
    <property type="protein sequence ID" value="MFC4105478.1"/>
    <property type="molecule type" value="Genomic_DNA"/>
</dbReference>
<gene>
    <name evidence="3" type="ORF">ACFOX0_05935</name>
</gene>
<dbReference type="Proteomes" id="UP001595868">
    <property type="component" value="Unassembled WGS sequence"/>
</dbReference>
<protein>
    <submittedName>
        <fullName evidence="3">NAD-dependent epimerase/dehydratase family protein</fullName>
    </submittedName>
</protein>
<accession>A0ABV8KHJ8</accession>
<name>A0ABV8KHJ8_9ACTN</name>
<evidence type="ECO:0000313" key="4">
    <source>
        <dbReference type="Proteomes" id="UP001595868"/>
    </source>
</evidence>
<evidence type="ECO:0000256" key="1">
    <source>
        <dbReference type="ARBA" id="ARBA00007637"/>
    </source>
</evidence>
<dbReference type="InterPro" id="IPR001509">
    <property type="entry name" value="Epimerase_deHydtase"/>
</dbReference>
<feature type="domain" description="NAD-dependent epimerase/dehydratase" evidence="2">
    <location>
        <begin position="14"/>
        <end position="226"/>
    </location>
</feature>
<dbReference type="Pfam" id="PF01370">
    <property type="entry name" value="Epimerase"/>
    <property type="match status" value="1"/>
</dbReference>
<dbReference type="RefSeq" id="WP_377542563.1">
    <property type="nucleotide sequence ID" value="NZ_JBHSBN010000003.1"/>
</dbReference>
<evidence type="ECO:0000313" key="3">
    <source>
        <dbReference type="EMBL" id="MFC4105478.1"/>
    </source>
</evidence>
<comment type="similarity">
    <text evidence="1">Belongs to the NAD(P)-dependent epimerase/dehydratase family.</text>
</comment>
<dbReference type="PANTHER" id="PTHR43000">
    <property type="entry name" value="DTDP-D-GLUCOSE 4,6-DEHYDRATASE-RELATED"/>
    <property type="match status" value="1"/>
</dbReference>
<sequence length="301" mass="33349">MNLLERLDRHSPLRDQYERVVLVDPLQYGMQKIPASVLSNPWYRFVNGSIYDPAVAEDAIGAGDLIIHLAAEVNSFTAPQSSTSDDPPGYLRRLTDSGIGRLLFLSSADVYGDNDSPDLLETDPIRPPTIYAAAKAAFEAYLSAFHDLHGLPFVAFRPVTIFGPNQYPGWLVPRIVTQAINREQITITGDGSVRRDWIYVSDICDLLIQAALYDGSDVHGEIFNVGTGHELDVLSLTRHVLGAVGRDESLITFVPDRLGDIRRQVTHAAKARATFGWEPAVPLRDGLARTVAWYQDAHRSR</sequence>
<dbReference type="Gene3D" id="3.40.50.720">
    <property type="entry name" value="NAD(P)-binding Rossmann-like Domain"/>
    <property type="match status" value="1"/>
</dbReference>